<accession>A0A6H5ILR9</accession>
<feature type="compositionally biased region" description="Basic residues" evidence="2">
    <location>
        <begin position="31"/>
        <end position="41"/>
    </location>
</feature>
<dbReference type="Pfam" id="PF17877">
    <property type="entry name" value="Dis3l2_C_term"/>
    <property type="match status" value="1"/>
</dbReference>
<reference evidence="4 5" key="1">
    <citation type="submission" date="2020-02" db="EMBL/GenBank/DDBJ databases">
        <authorList>
            <person name="Ferguson B K."/>
        </authorList>
    </citation>
    <scope>NUCLEOTIDE SEQUENCE [LARGE SCALE GENOMIC DNA]</scope>
</reference>
<organism evidence="4 5">
    <name type="scientific">Trichogramma brassicae</name>
    <dbReference type="NCBI Taxonomy" id="86971"/>
    <lineage>
        <taxon>Eukaryota</taxon>
        <taxon>Metazoa</taxon>
        <taxon>Ecdysozoa</taxon>
        <taxon>Arthropoda</taxon>
        <taxon>Hexapoda</taxon>
        <taxon>Insecta</taxon>
        <taxon>Pterygota</taxon>
        <taxon>Neoptera</taxon>
        <taxon>Endopterygota</taxon>
        <taxon>Hymenoptera</taxon>
        <taxon>Apocrita</taxon>
        <taxon>Proctotrupomorpha</taxon>
        <taxon>Chalcidoidea</taxon>
        <taxon>Trichogrammatidae</taxon>
        <taxon>Trichogramma</taxon>
    </lineage>
</organism>
<dbReference type="InterPro" id="IPR041093">
    <property type="entry name" value="Dis3l2-like_C"/>
</dbReference>
<keyword evidence="1" id="KW-0175">Coiled coil</keyword>
<evidence type="ECO:0000259" key="3">
    <source>
        <dbReference type="Pfam" id="PF17877"/>
    </source>
</evidence>
<feature type="domain" description="DIS3L2 C-terminal" evidence="3">
    <location>
        <begin position="143"/>
        <end position="212"/>
    </location>
</feature>
<sequence>MDDQALAAAAAAAAATCSNNIAAAGAATTGPRRRAPRRLRRRAESVNSEQDEAACPPRVLINKRPPRRPRGVAPREKCDASSFARSFNDAIECNSDNLSETDRLLRETERKIALLKLRHDSSAQEAQEQSNALYFTYWLELRGSIDALAIVMEVKERSADAMLCDTGLKVRLYFNDTVEETTSEYTMEHDVPTVRITWTERKIIQVGENEQQTFACTELTQIRVHEHGHRDRNRRDFGRSVRREDNYCRAWIQGEREK</sequence>
<dbReference type="EMBL" id="CADCXV010000866">
    <property type="protein sequence ID" value="CAB0037747.1"/>
    <property type="molecule type" value="Genomic_DNA"/>
</dbReference>
<dbReference type="AlphaFoldDB" id="A0A6H5ILR9"/>
<name>A0A6H5ILR9_9HYME</name>
<protein>
    <recommendedName>
        <fullName evidence="3">DIS3L2 C-terminal domain-containing protein</fullName>
    </recommendedName>
</protein>
<dbReference type="OrthoDB" id="372421at2759"/>
<evidence type="ECO:0000313" key="5">
    <source>
        <dbReference type="Proteomes" id="UP000479190"/>
    </source>
</evidence>
<proteinExistence type="predicted"/>
<evidence type="ECO:0000256" key="2">
    <source>
        <dbReference type="SAM" id="MobiDB-lite"/>
    </source>
</evidence>
<dbReference type="Gene3D" id="2.40.50.140">
    <property type="entry name" value="Nucleic acid-binding proteins"/>
    <property type="match status" value="1"/>
</dbReference>
<gene>
    <name evidence="4" type="ORF">TBRA_LOCUS9560</name>
</gene>
<evidence type="ECO:0000313" key="4">
    <source>
        <dbReference type="EMBL" id="CAB0037747.1"/>
    </source>
</evidence>
<keyword evidence="5" id="KW-1185">Reference proteome</keyword>
<feature type="region of interest" description="Disordered" evidence="2">
    <location>
        <begin position="23"/>
        <end position="75"/>
    </location>
</feature>
<dbReference type="Proteomes" id="UP000479190">
    <property type="component" value="Unassembled WGS sequence"/>
</dbReference>
<dbReference type="InterPro" id="IPR012340">
    <property type="entry name" value="NA-bd_OB-fold"/>
</dbReference>
<feature type="coiled-coil region" evidence="1">
    <location>
        <begin position="98"/>
        <end position="125"/>
    </location>
</feature>
<evidence type="ECO:0000256" key="1">
    <source>
        <dbReference type="SAM" id="Coils"/>
    </source>
</evidence>